<keyword evidence="2" id="KW-1133">Transmembrane helix</keyword>
<evidence type="ECO:0000313" key="4">
    <source>
        <dbReference type="Proteomes" id="UP000737171"/>
    </source>
</evidence>
<organism evidence="3 4">
    <name type="scientific">Pseudaquabacterium terrae</name>
    <dbReference type="NCBI Taxonomy" id="2732868"/>
    <lineage>
        <taxon>Bacteria</taxon>
        <taxon>Pseudomonadati</taxon>
        <taxon>Pseudomonadota</taxon>
        <taxon>Betaproteobacteria</taxon>
        <taxon>Burkholderiales</taxon>
        <taxon>Sphaerotilaceae</taxon>
        <taxon>Pseudaquabacterium</taxon>
    </lineage>
</organism>
<dbReference type="EMBL" id="JABRWJ010000005">
    <property type="protein sequence ID" value="NRF69149.1"/>
    <property type="molecule type" value="Genomic_DNA"/>
</dbReference>
<dbReference type="RefSeq" id="WP_173125504.1">
    <property type="nucleotide sequence ID" value="NZ_JABRWJ010000005.1"/>
</dbReference>
<keyword evidence="2" id="KW-0812">Transmembrane</keyword>
<feature type="compositionally biased region" description="Basic and acidic residues" evidence="1">
    <location>
        <begin position="12"/>
        <end position="23"/>
    </location>
</feature>
<dbReference type="Proteomes" id="UP000737171">
    <property type="component" value="Unassembled WGS sequence"/>
</dbReference>
<keyword evidence="2" id="KW-0472">Membrane</keyword>
<feature type="region of interest" description="Disordered" evidence="1">
    <location>
        <begin position="1"/>
        <end position="23"/>
    </location>
</feature>
<protein>
    <submittedName>
        <fullName evidence="3">Uncharacterized protein</fullName>
    </submittedName>
</protein>
<proteinExistence type="predicted"/>
<evidence type="ECO:0000256" key="2">
    <source>
        <dbReference type="SAM" id="Phobius"/>
    </source>
</evidence>
<evidence type="ECO:0000256" key="1">
    <source>
        <dbReference type="SAM" id="MobiDB-lite"/>
    </source>
</evidence>
<keyword evidence="4" id="KW-1185">Reference proteome</keyword>
<accession>A0ABX2EKL8</accession>
<sequence>MTPHGRMTSAGAKDRAPQRDGRGRASTRAQFELLIWRHGLCWIVAAALLALAAGMWWLGVRPLQHRLAAVEAQLRRPLVVSAPKASMQGEGDAPRLAAFKDLLQPYRDNPALVRRLVALTHDELKWDQAEFSPTHDAALDLVRLQITVPVSGEYRPLQQAVERALIELPNLSVDQLLFKRQQVGQAGVEARVRMSLWLRAPASGIGGAP</sequence>
<comment type="caution">
    <text evidence="3">The sequence shown here is derived from an EMBL/GenBank/DDBJ whole genome shotgun (WGS) entry which is preliminary data.</text>
</comment>
<feature type="transmembrane region" description="Helical" evidence="2">
    <location>
        <begin position="35"/>
        <end position="58"/>
    </location>
</feature>
<reference evidence="3 4" key="1">
    <citation type="submission" date="2020-05" db="EMBL/GenBank/DDBJ databases">
        <title>Aquincola sp. isolate from soil.</title>
        <authorList>
            <person name="Han J."/>
            <person name="Kim D.-U."/>
        </authorList>
    </citation>
    <scope>NUCLEOTIDE SEQUENCE [LARGE SCALE GENOMIC DNA]</scope>
    <source>
        <strain evidence="3 4">S2</strain>
    </source>
</reference>
<evidence type="ECO:0000313" key="3">
    <source>
        <dbReference type="EMBL" id="NRF69149.1"/>
    </source>
</evidence>
<gene>
    <name evidence="3" type="ORF">HLB44_19315</name>
</gene>
<name>A0ABX2EKL8_9BURK</name>